<accession>A0AAX6T0Z8</accession>
<evidence type="ECO:0000313" key="1">
    <source>
        <dbReference type="Proteomes" id="UP000694906"/>
    </source>
</evidence>
<dbReference type="GeneID" id="101718098"/>
<organism evidence="1 2">
    <name type="scientific">Heterocephalus glaber</name>
    <name type="common">Naked mole rat</name>
    <dbReference type="NCBI Taxonomy" id="10181"/>
    <lineage>
        <taxon>Eukaryota</taxon>
        <taxon>Metazoa</taxon>
        <taxon>Chordata</taxon>
        <taxon>Craniata</taxon>
        <taxon>Vertebrata</taxon>
        <taxon>Euteleostomi</taxon>
        <taxon>Mammalia</taxon>
        <taxon>Eutheria</taxon>
        <taxon>Euarchontoglires</taxon>
        <taxon>Glires</taxon>
        <taxon>Rodentia</taxon>
        <taxon>Hystricomorpha</taxon>
        <taxon>Bathyergidae</taxon>
        <taxon>Heterocephalus</taxon>
    </lineage>
</organism>
<gene>
    <name evidence="2" type="primary">Trim40</name>
</gene>
<sequence>MLEKQSFKSIILSGHFWGIATGFGITKISCLPNPFEGVLGEGYLCRSHQKRVCRFREESKLLPGAECLESPAHQAQTEPTREDAISHCKERLNRGSQRLRKDIAELQRLQAPAEKLRALQVQISASWSGCRTSSGARRLLCPWSRELRKFS</sequence>
<dbReference type="CTD" id="135644"/>
<evidence type="ECO:0000313" key="2">
    <source>
        <dbReference type="RefSeq" id="XP_021115106.1"/>
    </source>
</evidence>
<keyword evidence="1" id="KW-1185">Reference proteome</keyword>
<dbReference type="AlphaFoldDB" id="A0AAX6T0Z8"/>
<reference evidence="2" key="1">
    <citation type="submission" date="2025-08" db="UniProtKB">
        <authorList>
            <consortium name="RefSeq"/>
        </authorList>
    </citation>
    <scope>IDENTIFICATION</scope>
</reference>
<protein>
    <submittedName>
        <fullName evidence="2">Tripartite motif-containing protein 40</fullName>
    </submittedName>
</protein>
<proteinExistence type="predicted"/>
<dbReference type="Proteomes" id="UP000694906">
    <property type="component" value="Unplaced"/>
</dbReference>
<name>A0AAX6T0Z8_HETGA</name>
<dbReference type="RefSeq" id="XP_021115106.1">
    <property type="nucleotide sequence ID" value="XM_021259447.1"/>
</dbReference>